<dbReference type="InterPro" id="IPR000868">
    <property type="entry name" value="Isochorismatase-like_dom"/>
</dbReference>
<name>A0ABT6C447_9MICO</name>
<dbReference type="RefSeq" id="WP_277191317.1">
    <property type="nucleotide sequence ID" value="NZ_JAROAV010000019.1"/>
</dbReference>
<evidence type="ECO:0000256" key="1">
    <source>
        <dbReference type="ARBA" id="ARBA00022801"/>
    </source>
</evidence>
<dbReference type="EMBL" id="JAROAV010000019">
    <property type="protein sequence ID" value="MDF8263645.1"/>
    <property type="molecule type" value="Genomic_DNA"/>
</dbReference>
<dbReference type="Proteomes" id="UP001528912">
    <property type="component" value="Unassembled WGS sequence"/>
</dbReference>
<protein>
    <submittedName>
        <fullName evidence="3">Isochorismatase family protein</fullName>
    </submittedName>
</protein>
<feature type="domain" description="Isochorismatase-like" evidence="2">
    <location>
        <begin position="9"/>
        <end position="139"/>
    </location>
</feature>
<dbReference type="SUPFAM" id="SSF52499">
    <property type="entry name" value="Isochorismatase-like hydrolases"/>
    <property type="match status" value="1"/>
</dbReference>
<sequence length="189" mass="20355">MSPPDKKTSALLVIDVQNGNTSEAWQRDAVIGTIRTLIDRAKAADVPVIWVQHEAGPFKPGSDAWQIVEAVRPPEGETVIGKQYLDAFVETPLRKELDERGVGHVVICGAATDACIRATTARAQIEGYDTTLVSDGHTSDEGPWPLPLPDGREVPIGGEQMVAYTNFFVADTEYPGITTEVVPAAEVAF</sequence>
<evidence type="ECO:0000259" key="2">
    <source>
        <dbReference type="Pfam" id="PF00857"/>
    </source>
</evidence>
<dbReference type="PANTHER" id="PTHR43540">
    <property type="entry name" value="PEROXYUREIDOACRYLATE/UREIDOACRYLATE AMIDOHYDROLASE-RELATED"/>
    <property type="match status" value="1"/>
</dbReference>
<evidence type="ECO:0000313" key="4">
    <source>
        <dbReference type="Proteomes" id="UP001528912"/>
    </source>
</evidence>
<proteinExistence type="predicted"/>
<comment type="caution">
    <text evidence="3">The sequence shown here is derived from an EMBL/GenBank/DDBJ whole genome shotgun (WGS) entry which is preliminary data.</text>
</comment>
<dbReference type="Pfam" id="PF00857">
    <property type="entry name" value="Isochorismatase"/>
    <property type="match status" value="1"/>
</dbReference>
<dbReference type="PANTHER" id="PTHR43540:SF14">
    <property type="entry name" value="ISOCHORISMATASE"/>
    <property type="match status" value="1"/>
</dbReference>
<accession>A0ABT6C447</accession>
<dbReference type="InterPro" id="IPR050272">
    <property type="entry name" value="Isochorismatase-like_hydrls"/>
</dbReference>
<dbReference type="InterPro" id="IPR036380">
    <property type="entry name" value="Isochorismatase-like_sf"/>
</dbReference>
<keyword evidence="4" id="KW-1185">Reference proteome</keyword>
<evidence type="ECO:0000313" key="3">
    <source>
        <dbReference type="EMBL" id="MDF8263645.1"/>
    </source>
</evidence>
<keyword evidence="1" id="KW-0378">Hydrolase</keyword>
<gene>
    <name evidence="3" type="ORF">P4R38_05240</name>
</gene>
<reference evidence="3 4" key="1">
    <citation type="submission" date="2023-03" db="EMBL/GenBank/DDBJ databases">
        <title>YIM 133296 draft genome.</title>
        <authorList>
            <person name="Xiong L."/>
        </authorList>
    </citation>
    <scope>NUCLEOTIDE SEQUENCE [LARGE SCALE GENOMIC DNA]</scope>
    <source>
        <strain evidence="3 4">YIM 133296</strain>
    </source>
</reference>
<dbReference type="Gene3D" id="3.40.50.850">
    <property type="entry name" value="Isochorismatase-like"/>
    <property type="match status" value="1"/>
</dbReference>
<organism evidence="3 4">
    <name type="scientific">Luteipulveratus flavus</name>
    <dbReference type="NCBI Taxonomy" id="3031728"/>
    <lineage>
        <taxon>Bacteria</taxon>
        <taxon>Bacillati</taxon>
        <taxon>Actinomycetota</taxon>
        <taxon>Actinomycetes</taxon>
        <taxon>Micrococcales</taxon>
        <taxon>Dermacoccaceae</taxon>
        <taxon>Luteipulveratus</taxon>
    </lineage>
</organism>